<evidence type="ECO:0000313" key="2">
    <source>
        <dbReference type="EMBL" id="KAL1115888.1"/>
    </source>
</evidence>
<feature type="compositionally biased region" description="Low complexity" evidence="1">
    <location>
        <begin position="64"/>
        <end position="77"/>
    </location>
</feature>
<dbReference type="AlphaFoldDB" id="A0ABD0YCB1"/>
<dbReference type="Proteomes" id="UP001558652">
    <property type="component" value="Unassembled WGS sequence"/>
</dbReference>
<evidence type="ECO:0000313" key="3">
    <source>
        <dbReference type="Proteomes" id="UP001558652"/>
    </source>
</evidence>
<accession>A0ABD0YCB1</accession>
<protein>
    <submittedName>
        <fullName evidence="2">Uncharacterized protein</fullName>
    </submittedName>
</protein>
<evidence type="ECO:0000256" key="1">
    <source>
        <dbReference type="SAM" id="MobiDB-lite"/>
    </source>
</evidence>
<name>A0ABD0YCB1_9HEMI</name>
<feature type="region of interest" description="Disordered" evidence="1">
    <location>
        <begin position="55"/>
        <end position="137"/>
    </location>
</feature>
<dbReference type="EMBL" id="JBFDAA010000019">
    <property type="protein sequence ID" value="KAL1115888.1"/>
    <property type="molecule type" value="Genomic_DNA"/>
</dbReference>
<comment type="caution">
    <text evidence="2">The sequence shown here is derived from an EMBL/GenBank/DDBJ whole genome shotgun (WGS) entry which is preliminary data.</text>
</comment>
<organism evidence="2 3">
    <name type="scientific">Ranatra chinensis</name>
    <dbReference type="NCBI Taxonomy" id="642074"/>
    <lineage>
        <taxon>Eukaryota</taxon>
        <taxon>Metazoa</taxon>
        <taxon>Ecdysozoa</taxon>
        <taxon>Arthropoda</taxon>
        <taxon>Hexapoda</taxon>
        <taxon>Insecta</taxon>
        <taxon>Pterygota</taxon>
        <taxon>Neoptera</taxon>
        <taxon>Paraneoptera</taxon>
        <taxon>Hemiptera</taxon>
        <taxon>Heteroptera</taxon>
        <taxon>Panheteroptera</taxon>
        <taxon>Nepomorpha</taxon>
        <taxon>Nepidae</taxon>
        <taxon>Ranatrinae</taxon>
        <taxon>Ranatra</taxon>
    </lineage>
</organism>
<gene>
    <name evidence="2" type="ORF">AAG570_006177</name>
</gene>
<sequence>MTSNRRNTFDNDDEQETIGLVESVSLQELLEEEVYLLWPAISYFEAVDPKPFNNELRARDDGPRGVVRSSSRTISTRMGDAEDQNRPLAACRIPRGPYTCSHPPSATYRGVPGTETAGNGPKTSEGPDGTPPRTGSALLADNNLAPSLDTILSAHAPAAYEINLQDLL</sequence>
<reference evidence="2 3" key="1">
    <citation type="submission" date="2024-07" db="EMBL/GenBank/DDBJ databases">
        <title>Chromosome-level genome assembly of the water stick insect Ranatra chinensis (Heteroptera: Nepidae).</title>
        <authorList>
            <person name="Liu X."/>
        </authorList>
    </citation>
    <scope>NUCLEOTIDE SEQUENCE [LARGE SCALE GENOMIC DNA]</scope>
    <source>
        <strain evidence="2">Cailab_2021Rc</strain>
        <tissue evidence="2">Muscle</tissue>
    </source>
</reference>
<keyword evidence="3" id="KW-1185">Reference proteome</keyword>
<proteinExistence type="predicted"/>